<protein>
    <submittedName>
        <fullName evidence="1">Uncharacterized protein</fullName>
    </submittedName>
</protein>
<name>A0AAU9T8R7_THLAR</name>
<evidence type="ECO:0000313" key="1">
    <source>
        <dbReference type="EMBL" id="CAH2079023.1"/>
    </source>
</evidence>
<proteinExistence type="predicted"/>
<dbReference type="EMBL" id="OU466863">
    <property type="protein sequence ID" value="CAH2079023.1"/>
    <property type="molecule type" value="Genomic_DNA"/>
</dbReference>
<evidence type="ECO:0000313" key="2">
    <source>
        <dbReference type="Proteomes" id="UP000836841"/>
    </source>
</evidence>
<accession>A0AAU9T8R7</accession>
<gene>
    <name evidence="1" type="ORF">TAV2_LOCUS24815</name>
</gene>
<keyword evidence="2" id="KW-1185">Reference proteome</keyword>
<organism evidence="1 2">
    <name type="scientific">Thlaspi arvense</name>
    <name type="common">Field penny-cress</name>
    <dbReference type="NCBI Taxonomy" id="13288"/>
    <lineage>
        <taxon>Eukaryota</taxon>
        <taxon>Viridiplantae</taxon>
        <taxon>Streptophyta</taxon>
        <taxon>Embryophyta</taxon>
        <taxon>Tracheophyta</taxon>
        <taxon>Spermatophyta</taxon>
        <taxon>Magnoliopsida</taxon>
        <taxon>eudicotyledons</taxon>
        <taxon>Gunneridae</taxon>
        <taxon>Pentapetalae</taxon>
        <taxon>rosids</taxon>
        <taxon>malvids</taxon>
        <taxon>Brassicales</taxon>
        <taxon>Brassicaceae</taxon>
        <taxon>Thlaspideae</taxon>
        <taxon>Thlaspi</taxon>
    </lineage>
</organism>
<reference evidence="1 2" key="1">
    <citation type="submission" date="2022-03" db="EMBL/GenBank/DDBJ databases">
        <authorList>
            <person name="Nunn A."/>
            <person name="Chopra R."/>
            <person name="Nunn A."/>
            <person name="Contreras Garrido A."/>
        </authorList>
    </citation>
    <scope>NUCLEOTIDE SEQUENCE [LARGE SCALE GENOMIC DNA]</scope>
</reference>
<dbReference type="AlphaFoldDB" id="A0AAU9T8R7"/>
<sequence length="94" mass="11337">MSWCFRPYNSTSEYEHHDVEFKIPNGYECDTVMSVVINKFYGVAHWYFADEERTKIRVIGNFNLKKLVKKLTRATGEKLYYEDMEYEEKDDESE</sequence>
<dbReference type="Proteomes" id="UP000836841">
    <property type="component" value="Chromosome 7"/>
</dbReference>